<evidence type="ECO:0000313" key="2">
    <source>
        <dbReference type="Proteomes" id="UP000055024"/>
    </source>
</evidence>
<keyword evidence="2" id="KW-1185">Reference proteome</keyword>
<protein>
    <submittedName>
        <fullName evidence="1">Uncharacterized protein</fullName>
    </submittedName>
</protein>
<organism evidence="1 2">
    <name type="scientific">Trichinella zimbabwensis</name>
    <dbReference type="NCBI Taxonomy" id="268475"/>
    <lineage>
        <taxon>Eukaryota</taxon>
        <taxon>Metazoa</taxon>
        <taxon>Ecdysozoa</taxon>
        <taxon>Nematoda</taxon>
        <taxon>Enoplea</taxon>
        <taxon>Dorylaimia</taxon>
        <taxon>Trichinellida</taxon>
        <taxon>Trichinellidae</taxon>
        <taxon>Trichinella</taxon>
    </lineage>
</organism>
<comment type="caution">
    <text evidence="1">The sequence shown here is derived from an EMBL/GenBank/DDBJ whole genome shotgun (WGS) entry which is preliminary data.</text>
</comment>
<dbReference type="OrthoDB" id="5919006at2759"/>
<name>A0A0V1H858_9BILA</name>
<sequence length="113" mass="13417">MYNHRAKRYLKLPKHRRDLQIPVPFRRTKAGDEFLLWQSASRHILVFATGSNIRLLAARRTWGMNVTFKIVLEWYQQLFTIHAFVAGKLFMYRVNLNPQIIICDFEIALIPLC</sequence>
<reference evidence="1 2" key="1">
    <citation type="submission" date="2015-01" db="EMBL/GenBank/DDBJ databases">
        <title>Evolution of Trichinella species and genotypes.</title>
        <authorList>
            <person name="Korhonen P.K."/>
            <person name="Edoardo P."/>
            <person name="Giuseppe L.R."/>
            <person name="Gasser R.B."/>
        </authorList>
    </citation>
    <scope>NUCLEOTIDE SEQUENCE [LARGE SCALE GENOMIC DNA]</scope>
    <source>
        <strain evidence="1">ISS1029</strain>
    </source>
</reference>
<accession>A0A0V1H858</accession>
<proteinExistence type="predicted"/>
<gene>
    <name evidence="1" type="ORF">T11_3218</name>
</gene>
<dbReference type="Proteomes" id="UP000055024">
    <property type="component" value="Unassembled WGS sequence"/>
</dbReference>
<dbReference type="EMBL" id="JYDP01000117">
    <property type="protein sequence ID" value="KRZ06522.1"/>
    <property type="molecule type" value="Genomic_DNA"/>
</dbReference>
<dbReference type="AlphaFoldDB" id="A0A0V1H858"/>
<evidence type="ECO:0000313" key="1">
    <source>
        <dbReference type="EMBL" id="KRZ06522.1"/>
    </source>
</evidence>